<dbReference type="EMBL" id="JAHBCI010000001">
    <property type="protein sequence ID" value="KAG9506753.1"/>
    <property type="molecule type" value="Genomic_DNA"/>
</dbReference>
<accession>A0A9P8IVC5</accession>
<reference evidence="1" key="1">
    <citation type="journal article" date="2021" name="Mol. Plant Microbe Interact.">
        <title>Telomere to telomere genome assembly of Fusarium musae F31, causal agent of crown rot disease of banana.</title>
        <authorList>
            <person name="Degradi L."/>
            <person name="Tava V."/>
            <person name="Kunova A."/>
            <person name="Cortesi P."/>
            <person name="Saracchi M."/>
            <person name="Pasquali M."/>
        </authorList>
    </citation>
    <scope>NUCLEOTIDE SEQUENCE</scope>
    <source>
        <strain evidence="1">F31</strain>
    </source>
</reference>
<protein>
    <submittedName>
        <fullName evidence="1">Uncharacterized protein</fullName>
    </submittedName>
</protein>
<sequence>MPTRYQATATQNTGSDILHKCQATQERLDAKDITQMIKIGYPVASFSCEVGERTSSQYEISSDQPSFQNMFYRQLKMTDPKVLQSQGHMLVDNPVGAQVRALDMPLLFELTQGEVAESIGVDRATEKDMEGEDDLLCEYSRSSDSRAGKLRAKRSGLIRQGAILPGISTFLLAGTAIQRRLSKFDRLVSIMSSAEGARIRASRQAGRKPTNSSIR</sequence>
<keyword evidence="2" id="KW-1185">Reference proteome</keyword>
<dbReference type="GeneID" id="68308148"/>
<comment type="caution">
    <text evidence="1">The sequence shown here is derived from an EMBL/GenBank/DDBJ whole genome shotgun (WGS) entry which is preliminary data.</text>
</comment>
<organism evidence="1 2">
    <name type="scientific">Fusarium musae</name>
    <dbReference type="NCBI Taxonomy" id="1042133"/>
    <lineage>
        <taxon>Eukaryota</taxon>
        <taxon>Fungi</taxon>
        <taxon>Dikarya</taxon>
        <taxon>Ascomycota</taxon>
        <taxon>Pezizomycotina</taxon>
        <taxon>Sordariomycetes</taxon>
        <taxon>Hypocreomycetidae</taxon>
        <taxon>Hypocreales</taxon>
        <taxon>Nectriaceae</taxon>
        <taxon>Fusarium</taxon>
    </lineage>
</organism>
<proteinExistence type="predicted"/>
<dbReference type="Proteomes" id="UP000827133">
    <property type="component" value="Unassembled WGS sequence"/>
</dbReference>
<evidence type="ECO:0000313" key="2">
    <source>
        <dbReference type="Proteomes" id="UP000827133"/>
    </source>
</evidence>
<dbReference type="RefSeq" id="XP_044685752.1">
    <property type="nucleotide sequence ID" value="XM_044818050.1"/>
</dbReference>
<name>A0A9P8IVC5_9HYPO</name>
<gene>
    <name evidence="1" type="ORF">J7337_000291</name>
</gene>
<evidence type="ECO:0000313" key="1">
    <source>
        <dbReference type="EMBL" id="KAG9506753.1"/>
    </source>
</evidence>
<dbReference type="KEGG" id="fmu:J7337_000291"/>
<dbReference type="AlphaFoldDB" id="A0A9P8IVC5"/>